<evidence type="ECO:0000313" key="1">
    <source>
        <dbReference type="EMBL" id="VVE90423.1"/>
    </source>
</evidence>
<dbReference type="OrthoDB" id="8721168at2"/>
<dbReference type="Proteomes" id="UP000382040">
    <property type="component" value="Unassembled WGS sequence"/>
</dbReference>
<dbReference type="RefSeq" id="WP_150561560.1">
    <property type="nucleotide sequence ID" value="NZ_CABPST010000015.1"/>
</dbReference>
<gene>
    <name evidence="1" type="ORF">PBR20603_04407</name>
</gene>
<evidence type="ECO:0000313" key="2">
    <source>
        <dbReference type="Proteomes" id="UP000382040"/>
    </source>
</evidence>
<organism evidence="1 2">
    <name type="scientific">Pandoraea bronchicola</name>
    <dbReference type="NCBI Taxonomy" id="2508287"/>
    <lineage>
        <taxon>Bacteria</taxon>
        <taxon>Pseudomonadati</taxon>
        <taxon>Pseudomonadota</taxon>
        <taxon>Betaproteobacteria</taxon>
        <taxon>Burkholderiales</taxon>
        <taxon>Burkholderiaceae</taxon>
        <taxon>Pandoraea</taxon>
    </lineage>
</organism>
<protein>
    <submittedName>
        <fullName evidence="1">Uncharacterized protein</fullName>
    </submittedName>
</protein>
<sequence>MITEQFKAKDDQGNVYLVLVHQKAINAGSMDGAGVVYGLKDYKLSDGRTLSRLSDTTFSILQTGLQIERV</sequence>
<proteinExistence type="predicted"/>
<reference evidence="1 2" key="1">
    <citation type="submission" date="2019-08" db="EMBL/GenBank/DDBJ databases">
        <authorList>
            <person name="Peeters C."/>
        </authorList>
    </citation>
    <scope>NUCLEOTIDE SEQUENCE [LARGE SCALE GENOMIC DNA]</scope>
    <source>
        <strain evidence="1 2">LMG 20603</strain>
    </source>
</reference>
<keyword evidence="2" id="KW-1185">Reference proteome</keyword>
<dbReference type="EMBL" id="CABPST010000015">
    <property type="protein sequence ID" value="VVE90423.1"/>
    <property type="molecule type" value="Genomic_DNA"/>
</dbReference>
<dbReference type="AlphaFoldDB" id="A0A5E5C1I5"/>
<name>A0A5E5C1I5_9BURK</name>
<accession>A0A5E5C1I5</accession>